<gene>
    <name evidence="1" type="ORF">PODLI_1B010589</name>
</gene>
<evidence type="ECO:0000313" key="1">
    <source>
        <dbReference type="EMBL" id="CAI5765764.1"/>
    </source>
</evidence>
<sequence>MDSRPRWLIVLQRTCHEALRRQGEDLCACEERLGLITSSCRQPPKYLQRDVTEAVASKVALGSVFPGEKATSIYESYYLWFLE</sequence>
<protein>
    <submittedName>
        <fullName evidence="1">Uncharacterized protein</fullName>
    </submittedName>
</protein>
<reference evidence="1" key="1">
    <citation type="submission" date="2022-12" db="EMBL/GenBank/DDBJ databases">
        <authorList>
            <person name="Alioto T."/>
            <person name="Alioto T."/>
            <person name="Gomez Garrido J."/>
        </authorList>
    </citation>
    <scope>NUCLEOTIDE SEQUENCE</scope>
</reference>
<dbReference type="Proteomes" id="UP001178461">
    <property type="component" value="Chromosome 2"/>
</dbReference>
<dbReference type="EMBL" id="OX395127">
    <property type="protein sequence ID" value="CAI5765764.1"/>
    <property type="molecule type" value="Genomic_DNA"/>
</dbReference>
<keyword evidence="2" id="KW-1185">Reference proteome</keyword>
<organism evidence="1 2">
    <name type="scientific">Podarcis lilfordi</name>
    <name type="common">Lilford's wall lizard</name>
    <dbReference type="NCBI Taxonomy" id="74358"/>
    <lineage>
        <taxon>Eukaryota</taxon>
        <taxon>Metazoa</taxon>
        <taxon>Chordata</taxon>
        <taxon>Craniata</taxon>
        <taxon>Vertebrata</taxon>
        <taxon>Euteleostomi</taxon>
        <taxon>Lepidosauria</taxon>
        <taxon>Squamata</taxon>
        <taxon>Bifurcata</taxon>
        <taxon>Unidentata</taxon>
        <taxon>Episquamata</taxon>
        <taxon>Laterata</taxon>
        <taxon>Lacertibaenia</taxon>
        <taxon>Lacertidae</taxon>
        <taxon>Podarcis</taxon>
    </lineage>
</organism>
<dbReference type="AlphaFoldDB" id="A0AA35JVB5"/>
<proteinExistence type="predicted"/>
<evidence type="ECO:0000313" key="2">
    <source>
        <dbReference type="Proteomes" id="UP001178461"/>
    </source>
</evidence>
<name>A0AA35JVB5_9SAUR</name>
<accession>A0AA35JVB5</accession>